<evidence type="ECO:0000313" key="2">
    <source>
        <dbReference type="Proteomes" id="UP000886595"/>
    </source>
</evidence>
<keyword evidence="2" id="KW-1185">Reference proteome</keyword>
<gene>
    <name evidence="1" type="ORF">Bca52824_072778</name>
</gene>
<dbReference type="Proteomes" id="UP000886595">
    <property type="component" value="Unassembled WGS sequence"/>
</dbReference>
<dbReference type="EMBL" id="JAAMPC010000014">
    <property type="protein sequence ID" value="KAG2265699.1"/>
    <property type="molecule type" value="Genomic_DNA"/>
</dbReference>
<organism evidence="1 2">
    <name type="scientific">Brassica carinata</name>
    <name type="common">Ethiopian mustard</name>
    <name type="synonym">Abyssinian cabbage</name>
    <dbReference type="NCBI Taxonomy" id="52824"/>
    <lineage>
        <taxon>Eukaryota</taxon>
        <taxon>Viridiplantae</taxon>
        <taxon>Streptophyta</taxon>
        <taxon>Embryophyta</taxon>
        <taxon>Tracheophyta</taxon>
        <taxon>Spermatophyta</taxon>
        <taxon>Magnoliopsida</taxon>
        <taxon>eudicotyledons</taxon>
        <taxon>Gunneridae</taxon>
        <taxon>Pentapetalae</taxon>
        <taxon>rosids</taxon>
        <taxon>malvids</taxon>
        <taxon>Brassicales</taxon>
        <taxon>Brassicaceae</taxon>
        <taxon>Brassiceae</taxon>
        <taxon>Brassica</taxon>
    </lineage>
</organism>
<comment type="caution">
    <text evidence="1">The sequence shown here is derived from an EMBL/GenBank/DDBJ whole genome shotgun (WGS) entry which is preliminary data.</text>
</comment>
<evidence type="ECO:0000313" key="1">
    <source>
        <dbReference type="EMBL" id="KAG2265699.1"/>
    </source>
</evidence>
<reference evidence="1 2" key="1">
    <citation type="submission" date="2020-02" db="EMBL/GenBank/DDBJ databases">
        <authorList>
            <person name="Ma Q."/>
            <person name="Huang Y."/>
            <person name="Song X."/>
            <person name="Pei D."/>
        </authorList>
    </citation>
    <scope>NUCLEOTIDE SEQUENCE [LARGE SCALE GENOMIC DNA]</scope>
    <source>
        <strain evidence="1">Sxm20200214</strain>
        <tissue evidence="1">Leaf</tissue>
    </source>
</reference>
<protein>
    <submittedName>
        <fullName evidence="1">Uncharacterized protein</fullName>
    </submittedName>
</protein>
<dbReference type="AlphaFoldDB" id="A0A8X7Q8P1"/>
<sequence>MHQYGHMAQRQACHSLELGDARSKLDQLVGPGPTGGRATWVTRVCRWAGGLLGLSQEHGQSVWAYFGHVQECFDSSKPCGNCQRQVRAFAGTPGTSFYTLKHKENQRKERESRIAPSKIKSGVKAERGSLWAITRGVENDPLMVIDHG</sequence>
<accession>A0A8X7Q8P1</accession>
<proteinExistence type="predicted"/>
<name>A0A8X7Q8P1_BRACI</name>